<name>A0AAV9HS26_9PEZI</name>
<proteinExistence type="predicted"/>
<feature type="compositionally biased region" description="Basic and acidic residues" evidence="1">
    <location>
        <begin position="342"/>
        <end position="354"/>
    </location>
</feature>
<feature type="region of interest" description="Disordered" evidence="1">
    <location>
        <begin position="1"/>
        <end position="223"/>
    </location>
</feature>
<feature type="compositionally biased region" description="Basic and acidic residues" evidence="1">
    <location>
        <begin position="78"/>
        <end position="93"/>
    </location>
</feature>
<reference evidence="2" key="1">
    <citation type="journal article" date="2023" name="Mol. Phylogenet. Evol.">
        <title>Genome-scale phylogeny and comparative genomics of the fungal order Sordariales.</title>
        <authorList>
            <person name="Hensen N."/>
            <person name="Bonometti L."/>
            <person name="Westerberg I."/>
            <person name="Brannstrom I.O."/>
            <person name="Guillou S."/>
            <person name="Cros-Aarteil S."/>
            <person name="Calhoun S."/>
            <person name="Haridas S."/>
            <person name="Kuo A."/>
            <person name="Mondo S."/>
            <person name="Pangilinan J."/>
            <person name="Riley R."/>
            <person name="LaButti K."/>
            <person name="Andreopoulos B."/>
            <person name="Lipzen A."/>
            <person name="Chen C."/>
            <person name="Yan M."/>
            <person name="Daum C."/>
            <person name="Ng V."/>
            <person name="Clum A."/>
            <person name="Steindorff A."/>
            <person name="Ohm R.A."/>
            <person name="Martin F."/>
            <person name="Silar P."/>
            <person name="Natvig D.O."/>
            <person name="Lalanne C."/>
            <person name="Gautier V."/>
            <person name="Ament-Velasquez S.L."/>
            <person name="Kruys A."/>
            <person name="Hutchinson M.I."/>
            <person name="Powell A.J."/>
            <person name="Barry K."/>
            <person name="Miller A.N."/>
            <person name="Grigoriev I.V."/>
            <person name="Debuchy R."/>
            <person name="Gladieux P."/>
            <person name="Hiltunen Thoren M."/>
            <person name="Johannesson H."/>
        </authorList>
    </citation>
    <scope>NUCLEOTIDE SEQUENCE</scope>
    <source>
        <strain evidence="2">PSN324</strain>
    </source>
</reference>
<evidence type="ECO:0000313" key="3">
    <source>
        <dbReference type="Proteomes" id="UP001321749"/>
    </source>
</evidence>
<feature type="compositionally biased region" description="Basic and acidic residues" evidence="1">
    <location>
        <begin position="391"/>
        <end position="400"/>
    </location>
</feature>
<accession>A0AAV9HS26</accession>
<feature type="compositionally biased region" description="Polar residues" evidence="1">
    <location>
        <begin position="277"/>
        <end position="321"/>
    </location>
</feature>
<feature type="compositionally biased region" description="Polar residues" evidence="1">
    <location>
        <begin position="8"/>
        <end position="41"/>
    </location>
</feature>
<sequence length="400" mass="42898">MGDASRVLSATPSSSVRGIYQRSSQAASSSKGWDVSSNNSAPELPERSELRHMRSMNLKSSSSSAQPPLPSPSTVSQRLKEANSSRILDDRSDLPSQRSAPTRFGSLPTLPKSSPRLDIRQLFKPNSPPQARSSSGDSRTQVGTQPNSPIEQASPVGTHPSIDSTLWPGPRQDQAQRLAGDTPETENAQARDSNPPQGKQSPPPPPDAQDQAQGQQESGPSDVNAKCGIPCCCFYHGRLGRLGRLRRLRRACRSIWGTLWGCCSRKPQGPQAVELQNVANPGGQNPAQSGSNSPEVTAQETGVTAQETGVTAQETGVTEQETGVAAQAGPVQWREVLSQPSRPRDDDISHDRNSIPEISPKSGSPQQRCGTTPPQAGDTESEAPTKPNWRKGYDVRHNPH</sequence>
<reference evidence="2" key="2">
    <citation type="submission" date="2023-06" db="EMBL/GenBank/DDBJ databases">
        <authorList>
            <consortium name="Lawrence Berkeley National Laboratory"/>
            <person name="Mondo S.J."/>
            <person name="Hensen N."/>
            <person name="Bonometti L."/>
            <person name="Westerberg I."/>
            <person name="Brannstrom I.O."/>
            <person name="Guillou S."/>
            <person name="Cros-Aarteil S."/>
            <person name="Calhoun S."/>
            <person name="Haridas S."/>
            <person name="Kuo A."/>
            <person name="Pangilinan J."/>
            <person name="Riley R."/>
            <person name="Labutti K."/>
            <person name="Andreopoulos B."/>
            <person name="Lipzen A."/>
            <person name="Chen C."/>
            <person name="Yanf M."/>
            <person name="Daum C."/>
            <person name="Ng V."/>
            <person name="Clum A."/>
            <person name="Steindorff A."/>
            <person name="Ohm R."/>
            <person name="Martin F."/>
            <person name="Silar P."/>
            <person name="Natvig D."/>
            <person name="Lalanne C."/>
            <person name="Gautier V."/>
            <person name="Ament-Velasquez S.L."/>
            <person name="Kruys A."/>
            <person name="Hutchinson M.I."/>
            <person name="Powell A.J."/>
            <person name="Barry K."/>
            <person name="Miller A.N."/>
            <person name="Grigoriev I.V."/>
            <person name="Debuchy R."/>
            <person name="Gladieux P."/>
            <person name="Thoren M.H."/>
            <person name="Johannesson H."/>
        </authorList>
    </citation>
    <scope>NUCLEOTIDE SEQUENCE</scope>
    <source>
        <strain evidence="2">PSN324</strain>
    </source>
</reference>
<evidence type="ECO:0000256" key="1">
    <source>
        <dbReference type="SAM" id="MobiDB-lite"/>
    </source>
</evidence>
<protein>
    <submittedName>
        <fullName evidence="2">Uncharacterized protein</fullName>
    </submittedName>
</protein>
<dbReference type="Proteomes" id="UP001321749">
    <property type="component" value="Unassembled WGS sequence"/>
</dbReference>
<feature type="compositionally biased region" description="Polar residues" evidence="1">
    <location>
        <begin position="361"/>
        <end position="374"/>
    </location>
</feature>
<gene>
    <name evidence="2" type="ORF">QBC42DRAFT_82129</name>
</gene>
<feature type="region of interest" description="Disordered" evidence="1">
    <location>
        <begin position="276"/>
        <end position="400"/>
    </location>
</feature>
<feature type="compositionally biased region" description="Polar residues" evidence="1">
    <location>
        <begin position="185"/>
        <end position="194"/>
    </location>
</feature>
<dbReference type="EMBL" id="MU864975">
    <property type="protein sequence ID" value="KAK4462277.1"/>
    <property type="molecule type" value="Genomic_DNA"/>
</dbReference>
<keyword evidence="3" id="KW-1185">Reference proteome</keyword>
<comment type="caution">
    <text evidence="2">The sequence shown here is derived from an EMBL/GenBank/DDBJ whole genome shotgun (WGS) entry which is preliminary data.</text>
</comment>
<evidence type="ECO:0000313" key="2">
    <source>
        <dbReference type="EMBL" id="KAK4462277.1"/>
    </source>
</evidence>
<organism evidence="2 3">
    <name type="scientific">Cladorrhinum samala</name>
    <dbReference type="NCBI Taxonomy" id="585594"/>
    <lineage>
        <taxon>Eukaryota</taxon>
        <taxon>Fungi</taxon>
        <taxon>Dikarya</taxon>
        <taxon>Ascomycota</taxon>
        <taxon>Pezizomycotina</taxon>
        <taxon>Sordariomycetes</taxon>
        <taxon>Sordariomycetidae</taxon>
        <taxon>Sordariales</taxon>
        <taxon>Podosporaceae</taxon>
        <taxon>Cladorrhinum</taxon>
    </lineage>
</organism>
<feature type="compositionally biased region" description="Polar residues" evidence="1">
    <location>
        <begin position="129"/>
        <end position="151"/>
    </location>
</feature>
<dbReference type="AlphaFoldDB" id="A0AAV9HS26"/>